<comment type="caution">
    <text evidence="6">The sequence shown here is derived from an EMBL/GenBank/DDBJ whole genome shotgun (WGS) entry which is preliminary data.</text>
</comment>
<sequence length="296" mass="33417">MNWSDVRIVLAVAEHGTLQQAAEALSVNHTTVWRRLQALEKNMGAQLFVSDRHGHQLTDVGKQIIHHAQTVADNMESIERIVSGDKTELSGVIRLTAPVHATNTLFPRLLKEFQLLYPQIRFELLLDNAELDIEKREADIAIRGTHKVPDNLIGRCIGKTNWSLYVSDELYQGRLMSIEEIKRLPLIGYSHFNNPAGKWHADTFKEVTKTVVCGGLENGRGFAEVGMGVGLLPSNMETSLREIYKLPEELGAELWLLTHQEMRTSAKIKALWDFLLEKLLNHDQLLPTNDNANQSN</sequence>
<dbReference type="RefSeq" id="WP_205158077.1">
    <property type="nucleotide sequence ID" value="NZ_JAFEUM010000003.1"/>
</dbReference>
<keyword evidence="7" id="KW-1185">Reference proteome</keyword>
<dbReference type="PROSITE" id="PS50931">
    <property type="entry name" value="HTH_LYSR"/>
    <property type="match status" value="1"/>
</dbReference>
<organism evidence="6 7">
    <name type="scientific">Vibrio ulleungensis</name>
    <dbReference type="NCBI Taxonomy" id="2807619"/>
    <lineage>
        <taxon>Bacteria</taxon>
        <taxon>Pseudomonadati</taxon>
        <taxon>Pseudomonadota</taxon>
        <taxon>Gammaproteobacteria</taxon>
        <taxon>Vibrionales</taxon>
        <taxon>Vibrionaceae</taxon>
        <taxon>Vibrio</taxon>
    </lineage>
</organism>
<dbReference type="Pfam" id="PF03466">
    <property type="entry name" value="LysR_substrate"/>
    <property type="match status" value="1"/>
</dbReference>
<dbReference type="PANTHER" id="PTHR30537">
    <property type="entry name" value="HTH-TYPE TRANSCRIPTIONAL REGULATOR"/>
    <property type="match status" value="1"/>
</dbReference>
<dbReference type="Pfam" id="PF00126">
    <property type="entry name" value="HTH_1"/>
    <property type="match status" value="1"/>
</dbReference>
<evidence type="ECO:0000256" key="4">
    <source>
        <dbReference type="ARBA" id="ARBA00023163"/>
    </source>
</evidence>
<dbReference type="SUPFAM" id="SSF46785">
    <property type="entry name" value="Winged helix' DNA-binding domain"/>
    <property type="match status" value="1"/>
</dbReference>
<dbReference type="Gene3D" id="3.40.190.290">
    <property type="match status" value="1"/>
</dbReference>
<evidence type="ECO:0000256" key="2">
    <source>
        <dbReference type="ARBA" id="ARBA00023015"/>
    </source>
</evidence>
<dbReference type="Proteomes" id="UP000809621">
    <property type="component" value="Unassembled WGS sequence"/>
</dbReference>
<dbReference type="Gene3D" id="1.10.10.10">
    <property type="entry name" value="Winged helix-like DNA-binding domain superfamily/Winged helix DNA-binding domain"/>
    <property type="match status" value="1"/>
</dbReference>
<reference evidence="6 7" key="1">
    <citation type="submission" date="2021-02" db="EMBL/GenBank/DDBJ databases">
        <authorList>
            <person name="Park J.-S."/>
        </authorList>
    </citation>
    <scope>NUCLEOTIDE SEQUENCE [LARGE SCALE GENOMIC DNA]</scope>
    <source>
        <strain evidence="6 7">188UL20-2</strain>
    </source>
</reference>
<dbReference type="InterPro" id="IPR036390">
    <property type="entry name" value="WH_DNA-bd_sf"/>
</dbReference>
<dbReference type="SUPFAM" id="SSF53850">
    <property type="entry name" value="Periplasmic binding protein-like II"/>
    <property type="match status" value="1"/>
</dbReference>
<dbReference type="EMBL" id="JAFEUM010000003">
    <property type="protein sequence ID" value="MBM7036492.1"/>
    <property type="molecule type" value="Genomic_DNA"/>
</dbReference>
<accession>A0ABS2HKV7</accession>
<dbReference type="InterPro" id="IPR058163">
    <property type="entry name" value="LysR-type_TF_proteobact-type"/>
</dbReference>
<evidence type="ECO:0000313" key="6">
    <source>
        <dbReference type="EMBL" id="MBM7036492.1"/>
    </source>
</evidence>
<dbReference type="InterPro" id="IPR036388">
    <property type="entry name" value="WH-like_DNA-bd_sf"/>
</dbReference>
<comment type="similarity">
    <text evidence="1">Belongs to the LysR transcriptional regulatory family.</text>
</comment>
<name>A0ABS2HKV7_9VIBR</name>
<dbReference type="InterPro" id="IPR005119">
    <property type="entry name" value="LysR_subst-bd"/>
</dbReference>
<keyword evidence="2" id="KW-0805">Transcription regulation</keyword>
<evidence type="ECO:0000256" key="1">
    <source>
        <dbReference type="ARBA" id="ARBA00009437"/>
    </source>
</evidence>
<protein>
    <submittedName>
        <fullName evidence="6">LysR family transcriptional regulator</fullName>
    </submittedName>
</protein>
<dbReference type="InterPro" id="IPR000847">
    <property type="entry name" value="LysR_HTH_N"/>
</dbReference>
<feature type="domain" description="HTH lysR-type" evidence="5">
    <location>
        <begin position="1"/>
        <end position="58"/>
    </location>
</feature>
<keyword evidence="3" id="KW-0238">DNA-binding</keyword>
<evidence type="ECO:0000313" key="7">
    <source>
        <dbReference type="Proteomes" id="UP000809621"/>
    </source>
</evidence>
<evidence type="ECO:0000256" key="3">
    <source>
        <dbReference type="ARBA" id="ARBA00023125"/>
    </source>
</evidence>
<dbReference type="PANTHER" id="PTHR30537:SF3">
    <property type="entry name" value="TRANSCRIPTIONAL REGULATORY PROTEIN"/>
    <property type="match status" value="1"/>
</dbReference>
<proteinExistence type="inferred from homology"/>
<keyword evidence="4" id="KW-0804">Transcription</keyword>
<evidence type="ECO:0000259" key="5">
    <source>
        <dbReference type="PROSITE" id="PS50931"/>
    </source>
</evidence>
<gene>
    <name evidence="6" type="ORF">JQC93_08730</name>
</gene>